<dbReference type="EMBL" id="CP029352">
    <property type="protein sequence ID" value="AWK85354.1"/>
    <property type="molecule type" value="Genomic_DNA"/>
</dbReference>
<reference evidence="2" key="1">
    <citation type="submission" date="2018-05" db="EMBL/GenBank/DDBJ databases">
        <title>Azospirillum thermophila sp. nov., a novel isolated from hot spring.</title>
        <authorList>
            <person name="Zhao Z."/>
        </authorList>
    </citation>
    <scope>NUCLEOTIDE SEQUENCE [LARGE SCALE GENOMIC DNA]</scope>
    <source>
        <strain evidence="2">CFH 70021</strain>
    </source>
</reference>
<accession>A0A2S2CLI0</accession>
<organism evidence="1 2">
    <name type="scientific">Azospirillum thermophilum</name>
    <dbReference type="NCBI Taxonomy" id="2202148"/>
    <lineage>
        <taxon>Bacteria</taxon>
        <taxon>Pseudomonadati</taxon>
        <taxon>Pseudomonadota</taxon>
        <taxon>Alphaproteobacteria</taxon>
        <taxon>Rhodospirillales</taxon>
        <taxon>Azospirillaceae</taxon>
        <taxon>Azospirillum</taxon>
    </lineage>
</organism>
<dbReference type="KEGG" id="azz:DEW08_03435"/>
<dbReference type="Pfam" id="PF08798">
    <property type="entry name" value="CRISPR_assoc"/>
    <property type="match status" value="1"/>
</dbReference>
<dbReference type="OrthoDB" id="9795689at2"/>
<keyword evidence="2" id="KW-1185">Reference proteome</keyword>
<dbReference type="SUPFAM" id="SSF117987">
    <property type="entry name" value="CRISPR-associated protein"/>
    <property type="match status" value="1"/>
</dbReference>
<protein>
    <submittedName>
        <fullName evidence="1">Type I-E CRISPR-associated protein Cas6/Cse3/CasE</fullName>
    </submittedName>
</protein>
<dbReference type="InterPro" id="IPR010179">
    <property type="entry name" value="CRISPR-assoc_prot_Cse3"/>
</dbReference>
<proteinExistence type="predicted"/>
<dbReference type="Gene3D" id="3.30.70.1210">
    <property type="entry name" value="Crispr-associated protein, domain 2"/>
    <property type="match status" value="1"/>
</dbReference>
<dbReference type="Proteomes" id="UP000245629">
    <property type="component" value="Chromosome 1"/>
</dbReference>
<name>A0A2S2CLI0_9PROT</name>
<dbReference type="SMART" id="SM01101">
    <property type="entry name" value="CRISPR_assoc"/>
    <property type="match status" value="1"/>
</dbReference>
<evidence type="ECO:0000313" key="2">
    <source>
        <dbReference type="Proteomes" id="UP000245629"/>
    </source>
</evidence>
<evidence type="ECO:0000313" key="1">
    <source>
        <dbReference type="EMBL" id="AWK85354.1"/>
    </source>
</evidence>
<sequence length="266" mass="28784">MTALHLIRLPVDMKALFRWAAERNLGQTDGGGFDDGRVLHHLLSEAFGKGRLQPFRLVVEPRGGRGSLYAYCRADAAGLRDEAHAVAPPEHLGVIDLAALAGKPMPDDWRTGRRLGFEIRARPVRRLLKPLAEAGKRPFAEGDEVDAFLVAVLRHPVEDRTPDHPSGGRELSREVVYAGWLAERLAGAATLAAVRLDSFRRHAASRKGRQGGAATLEGPDALLRGELEIGDPEAFQLALEKGVGRHRAYGFGMLMLRPAAGGSTGC</sequence>
<gene>
    <name evidence="1" type="ORF">DEW08_03435</name>
</gene>
<dbReference type="AlphaFoldDB" id="A0A2S2CLI0"/>
<dbReference type="RefSeq" id="WP_109324497.1">
    <property type="nucleotide sequence ID" value="NZ_CP029352.1"/>
</dbReference>